<gene>
    <name evidence="2" type="ORF">GCM10023350_44310</name>
</gene>
<dbReference type="SUPFAM" id="SSF52206">
    <property type="entry name" value="Hypothetical protein MTH538"/>
    <property type="match status" value="1"/>
</dbReference>
<dbReference type="RefSeq" id="WP_345529246.1">
    <property type="nucleotide sequence ID" value="NZ_BAABKN010000030.1"/>
</dbReference>
<accession>A0ABP8ZDW7</accession>
<evidence type="ECO:0000259" key="1">
    <source>
        <dbReference type="Pfam" id="PF08937"/>
    </source>
</evidence>
<dbReference type="Pfam" id="PF08937">
    <property type="entry name" value="ThsB_TIR"/>
    <property type="match status" value="1"/>
</dbReference>
<dbReference type="InterPro" id="IPR036490">
    <property type="entry name" value="ThsB_TIR-like_sf"/>
</dbReference>
<dbReference type="EMBL" id="BAABKN010000030">
    <property type="protein sequence ID" value="GAA4754127.1"/>
    <property type="molecule type" value="Genomic_DNA"/>
</dbReference>
<name>A0ABP8ZDW7_9ACTN</name>
<proteinExistence type="predicted"/>
<evidence type="ECO:0000313" key="2">
    <source>
        <dbReference type="EMBL" id="GAA4754127.1"/>
    </source>
</evidence>
<evidence type="ECO:0000313" key="3">
    <source>
        <dbReference type="Proteomes" id="UP001499882"/>
    </source>
</evidence>
<protein>
    <submittedName>
        <fullName evidence="2">TIR domain-containing protein</fullName>
    </submittedName>
</protein>
<dbReference type="Proteomes" id="UP001499882">
    <property type="component" value="Unassembled WGS sequence"/>
</dbReference>
<organism evidence="2 3">
    <name type="scientific">Nocardioides endophyticus</name>
    <dbReference type="NCBI Taxonomy" id="1353775"/>
    <lineage>
        <taxon>Bacteria</taxon>
        <taxon>Bacillati</taxon>
        <taxon>Actinomycetota</taxon>
        <taxon>Actinomycetes</taxon>
        <taxon>Propionibacteriales</taxon>
        <taxon>Nocardioidaceae</taxon>
        <taxon>Nocardioides</taxon>
    </lineage>
</organism>
<dbReference type="Gene3D" id="3.40.50.9200">
    <property type="entry name" value="Hypothetical protein MTH538"/>
    <property type="match status" value="1"/>
</dbReference>
<sequence length="159" mass="17745">MAKTVFYSFHYTHDVHRVQLVKNINALEGQPILNSQDWEKVSRGGTAAIQKWIDEQMAYKKAVLVLIGKETATRPWVKYEIQKAWADKRPLLGIRIHGLSSMGTVDSVGGNPFTNAGITGVPIFDPTTLDRQGKIDSQGTYNNLSDKIETWSSQGVIRS</sequence>
<feature type="domain" description="Thoeris protein ThsB TIR-like" evidence="1">
    <location>
        <begin position="6"/>
        <end position="99"/>
    </location>
</feature>
<dbReference type="InterPro" id="IPR015032">
    <property type="entry name" value="ThsB__TIR-like_domain"/>
</dbReference>
<reference evidence="3" key="1">
    <citation type="journal article" date="2019" name="Int. J. Syst. Evol. Microbiol.">
        <title>The Global Catalogue of Microorganisms (GCM) 10K type strain sequencing project: providing services to taxonomists for standard genome sequencing and annotation.</title>
        <authorList>
            <consortium name="The Broad Institute Genomics Platform"/>
            <consortium name="The Broad Institute Genome Sequencing Center for Infectious Disease"/>
            <person name="Wu L."/>
            <person name="Ma J."/>
        </authorList>
    </citation>
    <scope>NUCLEOTIDE SEQUENCE [LARGE SCALE GENOMIC DNA]</scope>
    <source>
        <strain evidence="3">JCM 18532</strain>
    </source>
</reference>
<keyword evidence="3" id="KW-1185">Reference proteome</keyword>
<comment type="caution">
    <text evidence="2">The sequence shown here is derived from an EMBL/GenBank/DDBJ whole genome shotgun (WGS) entry which is preliminary data.</text>
</comment>